<feature type="transmembrane region" description="Helical" evidence="5">
    <location>
        <begin position="55"/>
        <end position="73"/>
    </location>
</feature>
<sequence length="273" mass="28873">MPSMVFALQNFVCTAAYRRLDGVTFNVLSQTKLLFTALFALALRGRDQTKQQWQALLLIFIASASAVIGEGAASRGPMEASRADVVVGAAAALLGAALSGLGSVLSEDVLVQKQRDVLLFSAELAAGGILVVGVNLLLDLNGDGTRLLHSRDLFALWTPSTLLPVVTLGCGGILVGVVTKAVGSVRKALTVTVGLLLSAAFRTAWLGRPPSLRLCISILLVVAGMRRYFRLGRPAVETIDANWHGEPVTLRRTGVHAQAGINFFKPGYTIVPV</sequence>
<comment type="subcellular location">
    <subcellularLocation>
        <location evidence="1">Membrane</location>
        <topology evidence="1">Multi-pass membrane protein</topology>
    </subcellularLocation>
</comment>
<gene>
    <name evidence="6" type="ORF">PGLA1383_LOCUS58186</name>
</gene>
<feature type="transmembrane region" description="Helical" evidence="5">
    <location>
        <begin position="117"/>
        <end position="138"/>
    </location>
</feature>
<dbReference type="EMBL" id="CAJNNV010033455">
    <property type="protein sequence ID" value="CAE8643897.1"/>
    <property type="molecule type" value="Genomic_DNA"/>
</dbReference>
<feature type="transmembrane region" description="Helical" evidence="5">
    <location>
        <begin position="23"/>
        <end position="43"/>
    </location>
</feature>
<evidence type="ECO:0000313" key="6">
    <source>
        <dbReference type="EMBL" id="CAE8643897.1"/>
    </source>
</evidence>
<proteinExistence type="predicted"/>
<dbReference type="Proteomes" id="UP000654075">
    <property type="component" value="Unassembled WGS sequence"/>
</dbReference>
<evidence type="ECO:0000256" key="5">
    <source>
        <dbReference type="SAM" id="Phobius"/>
    </source>
</evidence>
<dbReference type="PANTHER" id="PTHR10231">
    <property type="entry name" value="NUCLEOTIDE-SUGAR TRANSMEMBRANE TRANSPORTER"/>
    <property type="match status" value="1"/>
</dbReference>
<feature type="transmembrane region" description="Helical" evidence="5">
    <location>
        <begin position="85"/>
        <end position="105"/>
    </location>
</feature>
<protein>
    <submittedName>
        <fullName evidence="6">Uncharacterized protein</fullName>
    </submittedName>
</protein>
<dbReference type="AlphaFoldDB" id="A0A813I091"/>
<keyword evidence="3 5" id="KW-1133">Transmembrane helix</keyword>
<dbReference type="OrthoDB" id="408493at2759"/>
<evidence type="ECO:0000256" key="3">
    <source>
        <dbReference type="ARBA" id="ARBA00022989"/>
    </source>
</evidence>
<dbReference type="GO" id="GO:0015165">
    <property type="term" value="F:pyrimidine nucleotide-sugar transmembrane transporter activity"/>
    <property type="evidence" value="ECO:0007669"/>
    <property type="project" value="InterPro"/>
</dbReference>
<evidence type="ECO:0000256" key="4">
    <source>
        <dbReference type="ARBA" id="ARBA00023136"/>
    </source>
</evidence>
<keyword evidence="7" id="KW-1185">Reference proteome</keyword>
<name>A0A813I091_POLGL</name>
<keyword evidence="4 5" id="KW-0472">Membrane</keyword>
<dbReference type="InterPro" id="IPR007271">
    <property type="entry name" value="Nuc_sug_transpt"/>
</dbReference>
<organism evidence="6 7">
    <name type="scientific">Polarella glacialis</name>
    <name type="common">Dinoflagellate</name>
    <dbReference type="NCBI Taxonomy" id="89957"/>
    <lineage>
        <taxon>Eukaryota</taxon>
        <taxon>Sar</taxon>
        <taxon>Alveolata</taxon>
        <taxon>Dinophyceae</taxon>
        <taxon>Suessiales</taxon>
        <taxon>Suessiaceae</taxon>
        <taxon>Polarella</taxon>
    </lineage>
</organism>
<reference evidence="6" key="1">
    <citation type="submission" date="2021-02" db="EMBL/GenBank/DDBJ databases">
        <authorList>
            <person name="Dougan E. K."/>
            <person name="Rhodes N."/>
            <person name="Thang M."/>
            <person name="Chan C."/>
        </authorList>
    </citation>
    <scope>NUCLEOTIDE SEQUENCE</scope>
</reference>
<evidence type="ECO:0000256" key="1">
    <source>
        <dbReference type="ARBA" id="ARBA00004141"/>
    </source>
</evidence>
<dbReference type="GO" id="GO:0000139">
    <property type="term" value="C:Golgi membrane"/>
    <property type="evidence" value="ECO:0007669"/>
    <property type="project" value="InterPro"/>
</dbReference>
<accession>A0A813I091</accession>
<comment type="caution">
    <text evidence="6">The sequence shown here is derived from an EMBL/GenBank/DDBJ whole genome shotgun (WGS) entry which is preliminary data.</text>
</comment>
<keyword evidence="2 5" id="KW-0812">Transmembrane</keyword>
<feature type="transmembrane region" description="Helical" evidence="5">
    <location>
        <begin position="154"/>
        <end position="176"/>
    </location>
</feature>
<evidence type="ECO:0000256" key="2">
    <source>
        <dbReference type="ARBA" id="ARBA00022692"/>
    </source>
</evidence>
<dbReference type="Pfam" id="PF04142">
    <property type="entry name" value="Nuc_sug_transp"/>
    <property type="match status" value="1"/>
</dbReference>
<evidence type="ECO:0000313" key="7">
    <source>
        <dbReference type="Proteomes" id="UP000654075"/>
    </source>
</evidence>